<feature type="non-terminal residue" evidence="2">
    <location>
        <position position="349"/>
    </location>
</feature>
<sequence length="349" mass="40519">HGLVGLASKQVQTLEIALGELIHSLQTTVKTLSAAYERKHKHASGQDANTRANGELRTIETKRNNLISDYNMFRQNLHALDSLDDIKWPSLSVQDTFRKPTETRRDLIFGNRETDVADGSIGVEEPVFDTDNISYIAHVSSQPKSEQSLGKERMDTNTLTDDNVSSERKDGQWIWHTSSLKHMSASELEKWEDKNDSVQWFRAEADMERWQEQLEIKHAEFLWLIASFTTHRNAWESLAKSYSDSPGHLAYAREHQDMFDSLRVDAEEKYRQCALPFFRHRESGESLENRIMLWRREEEKLFKWDRWSARPPFHDPTIFKHGGDTREPDDLGGIECDELAGVKRKFDEI</sequence>
<reference evidence="2" key="1">
    <citation type="submission" date="2022-08" db="EMBL/GenBank/DDBJ databases">
        <authorList>
            <consortium name="DOE Joint Genome Institute"/>
            <person name="Min B."/>
            <person name="Riley R."/>
            <person name="Sierra-Patev S."/>
            <person name="Naranjo-Ortiz M."/>
            <person name="Looney B."/>
            <person name="Konkel Z."/>
            <person name="Slot J.C."/>
            <person name="Sakamoto Y."/>
            <person name="Steenwyk J.L."/>
            <person name="Rokas A."/>
            <person name="Carro J."/>
            <person name="Camarero S."/>
            <person name="Ferreira P."/>
            <person name="Molpeceres G."/>
            <person name="Ruiz-Duenas F.J."/>
            <person name="Serrano A."/>
            <person name="Henrissat B."/>
            <person name="Drula E."/>
            <person name="Hughes K.W."/>
            <person name="Mata J.L."/>
            <person name="Ishikawa N.K."/>
            <person name="Vargas-Isla R."/>
            <person name="Ushijima S."/>
            <person name="Smith C.A."/>
            <person name="Ahrendt S."/>
            <person name="Andreopoulos W."/>
            <person name="He G."/>
            <person name="Labutti K."/>
            <person name="Lipzen A."/>
            <person name="Ng V."/>
            <person name="Sandor L."/>
            <person name="Barry K."/>
            <person name="Martinez A.T."/>
            <person name="Xiao Y."/>
            <person name="Gibbons J.G."/>
            <person name="Terashima K."/>
            <person name="Hibbett D.S."/>
            <person name="Grigoriev I.V."/>
        </authorList>
    </citation>
    <scope>NUCLEOTIDE SEQUENCE</scope>
    <source>
        <strain evidence="2">TFB9207</strain>
    </source>
</reference>
<dbReference type="AlphaFoldDB" id="A0AA38NVC0"/>
<protein>
    <submittedName>
        <fullName evidence="2">Uncharacterized protein</fullName>
    </submittedName>
</protein>
<dbReference type="Proteomes" id="UP001163846">
    <property type="component" value="Unassembled WGS sequence"/>
</dbReference>
<proteinExistence type="predicted"/>
<feature type="region of interest" description="Disordered" evidence="1">
    <location>
        <begin position="141"/>
        <end position="165"/>
    </location>
</feature>
<comment type="caution">
    <text evidence="2">The sequence shown here is derived from an EMBL/GenBank/DDBJ whole genome shotgun (WGS) entry which is preliminary data.</text>
</comment>
<evidence type="ECO:0000313" key="2">
    <source>
        <dbReference type="EMBL" id="KAJ3831303.1"/>
    </source>
</evidence>
<gene>
    <name evidence="2" type="ORF">F5878DRAFT_647757</name>
</gene>
<keyword evidence="3" id="KW-1185">Reference proteome</keyword>
<name>A0AA38NVC0_9AGAR</name>
<evidence type="ECO:0000313" key="3">
    <source>
        <dbReference type="Proteomes" id="UP001163846"/>
    </source>
</evidence>
<accession>A0AA38NVC0</accession>
<dbReference type="EMBL" id="MU807595">
    <property type="protein sequence ID" value="KAJ3831303.1"/>
    <property type="molecule type" value="Genomic_DNA"/>
</dbReference>
<organism evidence="2 3">
    <name type="scientific">Lentinula raphanica</name>
    <dbReference type="NCBI Taxonomy" id="153919"/>
    <lineage>
        <taxon>Eukaryota</taxon>
        <taxon>Fungi</taxon>
        <taxon>Dikarya</taxon>
        <taxon>Basidiomycota</taxon>
        <taxon>Agaricomycotina</taxon>
        <taxon>Agaricomycetes</taxon>
        <taxon>Agaricomycetidae</taxon>
        <taxon>Agaricales</taxon>
        <taxon>Marasmiineae</taxon>
        <taxon>Omphalotaceae</taxon>
        <taxon>Lentinula</taxon>
    </lineage>
</organism>
<evidence type="ECO:0000256" key="1">
    <source>
        <dbReference type="SAM" id="MobiDB-lite"/>
    </source>
</evidence>